<gene>
    <name evidence="2" type="ORF">Aocu_02820</name>
</gene>
<accession>A0A061A8Z3</accession>
<dbReference type="Pfam" id="PF08245">
    <property type="entry name" value="Mur_ligase_M"/>
    <property type="match status" value="1"/>
</dbReference>
<feature type="domain" description="Mur ligase central" evidence="1">
    <location>
        <begin position="6"/>
        <end position="183"/>
    </location>
</feature>
<dbReference type="InParanoid" id="A0A061A8Z3"/>
<sequence>MKVIVITGSYGKKSVTKILFDYFKKIRHRTKLYKLEEIIEVDNPKNIQDIIDKDKLEGIQVVILETSFKHLNLLEMIECEVLLITNYYKNKAVDNVTIGQLNILLKKFINNCSQIIVNSNCMNQTHLVAENIKTFGIDNTSDYKLKISSDTIDGLKIEYGNQILRTSLITSLHAENILCAIAVLESMELLNVRKIQIVIRNIQVDGHIQSINFRNRRTMIVDKRSNNFRDLIDAIVRTTKSYNYKLMIMMNEPMHHSLKTWSESQDMLELKKSKYTYIMNDSKRLEENGQLLSRTLVQQGVYLFECFDNSSHYNKKIYKSIKKNEILIILTQEKISKILRDMEN</sequence>
<dbReference type="OrthoDB" id="9800958at2"/>
<dbReference type="AlphaFoldDB" id="A0A061A8Z3"/>
<dbReference type="GO" id="GO:0016881">
    <property type="term" value="F:acid-amino acid ligase activity"/>
    <property type="evidence" value="ECO:0007669"/>
    <property type="project" value="InterPro"/>
</dbReference>
<dbReference type="InterPro" id="IPR013221">
    <property type="entry name" value="Mur_ligase_cen"/>
</dbReference>
<evidence type="ECO:0000259" key="1">
    <source>
        <dbReference type="Pfam" id="PF08245"/>
    </source>
</evidence>
<dbReference type="STRING" id="35623.Aocu_02820"/>
<dbReference type="Gene3D" id="3.40.1190.10">
    <property type="entry name" value="Mur-like, catalytic domain"/>
    <property type="match status" value="1"/>
</dbReference>
<keyword evidence="2" id="KW-0436">Ligase</keyword>
<dbReference type="SUPFAM" id="SSF53623">
    <property type="entry name" value="MurD-like peptide ligases, catalytic domain"/>
    <property type="match status" value="1"/>
</dbReference>
<evidence type="ECO:0000313" key="3">
    <source>
        <dbReference type="Proteomes" id="UP000032434"/>
    </source>
</evidence>
<dbReference type="Proteomes" id="UP000032434">
    <property type="component" value="Chromosome 1"/>
</dbReference>
<dbReference type="RefSeq" id="WP_045748914.1">
    <property type="nucleotide sequence ID" value="NZ_FUZK01000002.1"/>
</dbReference>
<evidence type="ECO:0000313" key="2">
    <source>
        <dbReference type="EMBL" id="CDR30355.1"/>
    </source>
</evidence>
<dbReference type="InterPro" id="IPR036565">
    <property type="entry name" value="Mur-like_cat_sf"/>
</dbReference>
<protein>
    <submittedName>
        <fullName evidence="2">Putative truncated MurD-like peptide ligase</fullName>
    </submittedName>
</protein>
<keyword evidence="3" id="KW-1185">Reference proteome</keyword>
<dbReference type="KEGG" id="aoc:Aocu_02820"/>
<dbReference type="PATRIC" id="fig|35623.3.peg.282"/>
<reference evidence="3" key="1">
    <citation type="submission" date="2014-05" db="EMBL/GenBank/DDBJ databases">
        <authorList>
            <person name="Kube M."/>
        </authorList>
    </citation>
    <scope>NUCLEOTIDE SEQUENCE [LARGE SCALE GENOMIC DNA]</scope>
</reference>
<proteinExistence type="predicted"/>
<dbReference type="GO" id="GO:0005524">
    <property type="term" value="F:ATP binding"/>
    <property type="evidence" value="ECO:0007669"/>
    <property type="project" value="InterPro"/>
</dbReference>
<organism evidence="2 3">
    <name type="scientific">Acholeplasma oculi</name>
    <dbReference type="NCBI Taxonomy" id="35623"/>
    <lineage>
        <taxon>Bacteria</taxon>
        <taxon>Bacillati</taxon>
        <taxon>Mycoplasmatota</taxon>
        <taxon>Mollicutes</taxon>
        <taxon>Acholeplasmatales</taxon>
        <taxon>Acholeplasmataceae</taxon>
        <taxon>Acholeplasma</taxon>
    </lineage>
</organism>
<dbReference type="EMBL" id="LK028559">
    <property type="protein sequence ID" value="CDR30355.1"/>
    <property type="molecule type" value="Genomic_DNA"/>
</dbReference>
<dbReference type="HOGENOM" id="CLU_805672_0_0_14"/>
<name>A0A061A8Z3_9MOLU</name>